<gene>
    <name evidence="6" type="ORF">APX70_02808</name>
</gene>
<dbReference type="InterPro" id="IPR014729">
    <property type="entry name" value="Rossmann-like_a/b/a_fold"/>
</dbReference>
<dbReference type="InterPro" id="IPR012094">
    <property type="entry name" value="tRNA_Ile_lys_synt"/>
</dbReference>
<dbReference type="AlphaFoldDB" id="A0A3M2VH51"/>
<feature type="non-terminal residue" evidence="6">
    <location>
        <position position="111"/>
    </location>
</feature>
<evidence type="ECO:0000259" key="5">
    <source>
        <dbReference type="Pfam" id="PF01171"/>
    </source>
</evidence>
<feature type="domain" description="tRNA(Ile)-lysidine/2-thiocytidine synthase N-terminal" evidence="5">
    <location>
        <begin position="1"/>
        <end position="39"/>
    </location>
</feature>
<sequence>PLLGVSRVELESYARRQGLRWVEDPSNDDQQFSRNFLRSQVLPLLTSIWPHATASLARTAGHLGEAQQLLDELAAQDVANAQATTPFSWLGLPVLNLGPIARLSGARQRNV</sequence>
<dbReference type="GO" id="GO:0008033">
    <property type="term" value="P:tRNA processing"/>
    <property type="evidence" value="ECO:0007669"/>
    <property type="project" value="UniProtKB-KW"/>
</dbReference>
<dbReference type="GO" id="GO:0016879">
    <property type="term" value="F:ligase activity, forming carbon-nitrogen bonds"/>
    <property type="evidence" value="ECO:0007669"/>
    <property type="project" value="InterPro"/>
</dbReference>
<dbReference type="InterPro" id="IPR011063">
    <property type="entry name" value="TilS/TtcA_N"/>
</dbReference>
<reference evidence="6 7" key="1">
    <citation type="submission" date="2018-08" db="EMBL/GenBank/DDBJ databases">
        <title>Recombination of ecologically and evolutionarily significant loci maintains genetic cohesion in the Pseudomonas syringae species complex.</title>
        <authorList>
            <person name="Dillon M."/>
            <person name="Thakur S."/>
            <person name="Almeida R.N.D."/>
            <person name="Weir B.S."/>
            <person name="Guttman D.S."/>
        </authorList>
    </citation>
    <scope>NUCLEOTIDE SEQUENCE [LARGE SCALE GENOMIC DNA]</scope>
    <source>
        <strain evidence="6 7">88_10</strain>
    </source>
</reference>
<proteinExistence type="predicted"/>
<organism evidence="6 7">
    <name type="scientific">Pseudomonas syringae pv. maculicola</name>
    <dbReference type="NCBI Taxonomy" id="59511"/>
    <lineage>
        <taxon>Bacteria</taxon>
        <taxon>Pseudomonadati</taxon>
        <taxon>Pseudomonadota</taxon>
        <taxon>Gammaproteobacteria</taxon>
        <taxon>Pseudomonadales</taxon>
        <taxon>Pseudomonadaceae</taxon>
        <taxon>Pseudomonas</taxon>
    </lineage>
</organism>
<comment type="caution">
    <text evidence="6">The sequence shown here is derived from an EMBL/GenBank/DDBJ whole genome shotgun (WGS) entry which is preliminary data.</text>
</comment>
<keyword evidence="4" id="KW-0067">ATP-binding</keyword>
<dbReference type="SUPFAM" id="SSF52402">
    <property type="entry name" value="Adenine nucleotide alpha hydrolases-like"/>
    <property type="match status" value="1"/>
</dbReference>
<dbReference type="PANTHER" id="PTHR43033:SF1">
    <property type="entry name" value="TRNA(ILE)-LYSIDINE SYNTHASE-RELATED"/>
    <property type="match status" value="1"/>
</dbReference>
<dbReference type="PANTHER" id="PTHR43033">
    <property type="entry name" value="TRNA(ILE)-LYSIDINE SYNTHASE-RELATED"/>
    <property type="match status" value="1"/>
</dbReference>
<evidence type="ECO:0000256" key="3">
    <source>
        <dbReference type="ARBA" id="ARBA00022741"/>
    </source>
</evidence>
<evidence type="ECO:0000256" key="4">
    <source>
        <dbReference type="ARBA" id="ARBA00022840"/>
    </source>
</evidence>
<accession>A0A3M2VH51</accession>
<evidence type="ECO:0000256" key="1">
    <source>
        <dbReference type="ARBA" id="ARBA00022598"/>
    </source>
</evidence>
<keyword evidence="2" id="KW-0819">tRNA processing</keyword>
<dbReference type="GO" id="GO:0005524">
    <property type="term" value="F:ATP binding"/>
    <property type="evidence" value="ECO:0007669"/>
    <property type="project" value="UniProtKB-KW"/>
</dbReference>
<protein>
    <submittedName>
        <fullName evidence="6">tRNA-lysidine synthase</fullName>
    </submittedName>
</protein>
<name>A0A3M2VH51_PSEYM</name>
<keyword evidence="1" id="KW-0436">Ligase</keyword>
<dbReference type="Pfam" id="PF01171">
    <property type="entry name" value="ATP_bind_3"/>
    <property type="match status" value="1"/>
</dbReference>
<evidence type="ECO:0000313" key="7">
    <source>
        <dbReference type="Proteomes" id="UP000282378"/>
    </source>
</evidence>
<dbReference type="EMBL" id="RBNL01004139">
    <property type="protein sequence ID" value="RML38607.1"/>
    <property type="molecule type" value="Genomic_DNA"/>
</dbReference>
<keyword evidence="3" id="KW-0547">Nucleotide-binding</keyword>
<feature type="non-terminal residue" evidence="6">
    <location>
        <position position="1"/>
    </location>
</feature>
<dbReference type="Proteomes" id="UP000282378">
    <property type="component" value="Unassembled WGS sequence"/>
</dbReference>
<evidence type="ECO:0000313" key="6">
    <source>
        <dbReference type="EMBL" id="RML38607.1"/>
    </source>
</evidence>
<dbReference type="Gene3D" id="3.40.50.620">
    <property type="entry name" value="HUPs"/>
    <property type="match status" value="1"/>
</dbReference>
<evidence type="ECO:0000256" key="2">
    <source>
        <dbReference type="ARBA" id="ARBA00022694"/>
    </source>
</evidence>